<dbReference type="PANTHER" id="PTHR12203:SF35">
    <property type="entry name" value="PROTEIN O-GLUCOSYLTRANSFERASE 1"/>
    <property type="match status" value="1"/>
</dbReference>
<dbReference type="EMBL" id="JBGBPQ010000022">
    <property type="protein sequence ID" value="KAL1503408.1"/>
    <property type="molecule type" value="Genomic_DNA"/>
</dbReference>
<comment type="similarity">
    <text evidence="1">Belongs to the glycosyltransferase 90 family.</text>
</comment>
<protein>
    <recommendedName>
        <fullName evidence="3">Glycosyl transferase CAP10 domain-containing protein</fullName>
    </recommendedName>
</protein>
<evidence type="ECO:0000256" key="1">
    <source>
        <dbReference type="ARBA" id="ARBA00010118"/>
    </source>
</evidence>
<dbReference type="AlphaFoldDB" id="A0AB34IQL3"/>
<evidence type="ECO:0000256" key="2">
    <source>
        <dbReference type="ARBA" id="ARBA00022679"/>
    </source>
</evidence>
<dbReference type="GO" id="GO:0016740">
    <property type="term" value="F:transferase activity"/>
    <property type="evidence" value="ECO:0007669"/>
    <property type="project" value="UniProtKB-KW"/>
</dbReference>
<comment type="caution">
    <text evidence="4">The sequence shown here is derived from an EMBL/GenBank/DDBJ whole genome shotgun (WGS) entry which is preliminary data.</text>
</comment>
<dbReference type="InterPro" id="IPR051091">
    <property type="entry name" value="O-Glucosyltr/Glycosyltrsf_90"/>
</dbReference>
<dbReference type="Pfam" id="PF05686">
    <property type="entry name" value="Glyco_transf_90"/>
    <property type="match status" value="1"/>
</dbReference>
<dbReference type="InterPro" id="IPR006598">
    <property type="entry name" value="CAP10"/>
</dbReference>
<dbReference type="Proteomes" id="UP001515480">
    <property type="component" value="Unassembled WGS sequence"/>
</dbReference>
<keyword evidence="2" id="KW-0808">Transferase</keyword>
<evidence type="ECO:0000313" key="5">
    <source>
        <dbReference type="Proteomes" id="UP001515480"/>
    </source>
</evidence>
<sequence length="388" mass="41983">MRHNATPPAGAFPRARAWCLPASPPSDCASSGGTAGVHSPLCHSHSRRAITLAALRNATCDVGAPSSFGEANSLRLQVLRGSLFVVASPHHARMHASSRGAARVLLANLAAALRLAPPRDLELLLCPSDAPAAWPALSQGVLSSAPPAARPFLIPHGVRSRAFSPRQWLRADDFLRPPPPAAEWAAARAAAAWRGANTGYPPTTAAAWHANPRARLAVLSRMYPRLLDAAISAWPQPHDELRALTPFLRAAPREGEAFLRAHRYLVDVDGNAQSNRFPALLRLGRLVLKASRHDTFLSATQRAGRLPHALPLREDLSDLVPTVRCLRRHDRAAHHLAVEGNAAAAQLLSYAATIGYWADLLHHYAERQTFTPQRLPGATHWLLWGGSW</sequence>
<reference evidence="4 5" key="1">
    <citation type="journal article" date="2024" name="Science">
        <title>Giant polyketide synthase enzymes in the biosynthesis of giant marine polyether toxins.</title>
        <authorList>
            <person name="Fallon T.R."/>
            <person name="Shende V.V."/>
            <person name="Wierzbicki I.H."/>
            <person name="Pendleton A.L."/>
            <person name="Watervoot N.F."/>
            <person name="Auber R.P."/>
            <person name="Gonzalez D.J."/>
            <person name="Wisecaver J.H."/>
            <person name="Moore B.S."/>
        </authorList>
    </citation>
    <scope>NUCLEOTIDE SEQUENCE [LARGE SCALE GENOMIC DNA]</scope>
    <source>
        <strain evidence="4 5">12B1</strain>
    </source>
</reference>
<name>A0AB34IQL3_PRYPA</name>
<keyword evidence="5" id="KW-1185">Reference proteome</keyword>
<accession>A0AB34IQL3</accession>
<dbReference type="SMART" id="SM00672">
    <property type="entry name" value="CAP10"/>
    <property type="match status" value="1"/>
</dbReference>
<feature type="domain" description="Glycosyl transferase CAP10" evidence="3">
    <location>
        <begin position="117"/>
        <end position="371"/>
    </location>
</feature>
<gene>
    <name evidence="4" type="ORF">AB1Y20_011459</name>
</gene>
<proteinExistence type="inferred from homology"/>
<evidence type="ECO:0000313" key="4">
    <source>
        <dbReference type="EMBL" id="KAL1503408.1"/>
    </source>
</evidence>
<organism evidence="4 5">
    <name type="scientific">Prymnesium parvum</name>
    <name type="common">Toxic golden alga</name>
    <dbReference type="NCBI Taxonomy" id="97485"/>
    <lineage>
        <taxon>Eukaryota</taxon>
        <taxon>Haptista</taxon>
        <taxon>Haptophyta</taxon>
        <taxon>Prymnesiophyceae</taxon>
        <taxon>Prymnesiales</taxon>
        <taxon>Prymnesiaceae</taxon>
        <taxon>Prymnesium</taxon>
    </lineage>
</organism>
<evidence type="ECO:0000259" key="3">
    <source>
        <dbReference type="SMART" id="SM00672"/>
    </source>
</evidence>
<dbReference type="PANTHER" id="PTHR12203">
    <property type="entry name" value="KDEL LYS-ASP-GLU-LEU CONTAINING - RELATED"/>
    <property type="match status" value="1"/>
</dbReference>